<dbReference type="AlphaFoldDB" id="D8SWJ2"/>
<proteinExistence type="predicted"/>
<organism evidence="3">
    <name type="scientific">Selaginella moellendorffii</name>
    <name type="common">Spikemoss</name>
    <dbReference type="NCBI Taxonomy" id="88036"/>
    <lineage>
        <taxon>Eukaryota</taxon>
        <taxon>Viridiplantae</taxon>
        <taxon>Streptophyta</taxon>
        <taxon>Embryophyta</taxon>
        <taxon>Tracheophyta</taxon>
        <taxon>Lycopodiopsida</taxon>
        <taxon>Selaginellales</taxon>
        <taxon>Selaginellaceae</taxon>
        <taxon>Selaginella</taxon>
    </lineage>
</organism>
<evidence type="ECO:0000313" key="3">
    <source>
        <dbReference type="Proteomes" id="UP000001514"/>
    </source>
</evidence>
<accession>D8SWJ2</accession>
<name>D8SWJ2_SELML</name>
<dbReference type="KEGG" id="smo:SELMODRAFT_426492"/>
<feature type="region of interest" description="Disordered" evidence="1">
    <location>
        <begin position="184"/>
        <end position="209"/>
    </location>
</feature>
<gene>
    <name evidence="2" type="ORF">SELMODRAFT_426492</name>
</gene>
<protein>
    <submittedName>
        <fullName evidence="2">Uncharacterized protein</fullName>
    </submittedName>
</protein>
<evidence type="ECO:0000256" key="1">
    <source>
        <dbReference type="SAM" id="MobiDB-lite"/>
    </source>
</evidence>
<dbReference type="EMBL" id="GL377648">
    <property type="protein sequence ID" value="EFJ11305.1"/>
    <property type="molecule type" value="Genomic_DNA"/>
</dbReference>
<dbReference type="HOGENOM" id="CLU_1317390_0_0_1"/>
<sequence>MCGRSPDARWCASDGRSFAGPFDFPASTNEELRGAEDVISSVLRRAKDNGCLKELTVYLDCGGDGGVEYDREASGHWLAWAAGSLTKLSLKIAPYVLERVRVPLARLQCAAPDAALIMPEAPDLERCQPPGRQHSYSLEWEPPGSQRSFVPGGVSNCKRKNLTIHFLILGNTLPNMTGAWAQNGHSEKSKEVFDEMPSRDRVSWETIDR</sequence>
<dbReference type="InParanoid" id="D8SWJ2"/>
<keyword evidence="3" id="KW-1185">Reference proteome</keyword>
<evidence type="ECO:0000313" key="2">
    <source>
        <dbReference type="EMBL" id="EFJ11305.1"/>
    </source>
</evidence>
<feature type="compositionally biased region" description="Basic and acidic residues" evidence="1">
    <location>
        <begin position="185"/>
        <end position="209"/>
    </location>
</feature>
<reference evidence="2 3" key="1">
    <citation type="journal article" date="2011" name="Science">
        <title>The Selaginella genome identifies genetic changes associated with the evolution of vascular plants.</title>
        <authorList>
            <person name="Banks J.A."/>
            <person name="Nishiyama T."/>
            <person name="Hasebe M."/>
            <person name="Bowman J.L."/>
            <person name="Gribskov M."/>
            <person name="dePamphilis C."/>
            <person name="Albert V.A."/>
            <person name="Aono N."/>
            <person name="Aoyama T."/>
            <person name="Ambrose B.A."/>
            <person name="Ashton N.W."/>
            <person name="Axtell M.J."/>
            <person name="Barker E."/>
            <person name="Barker M.S."/>
            <person name="Bennetzen J.L."/>
            <person name="Bonawitz N.D."/>
            <person name="Chapple C."/>
            <person name="Cheng C."/>
            <person name="Correa L.G."/>
            <person name="Dacre M."/>
            <person name="DeBarry J."/>
            <person name="Dreyer I."/>
            <person name="Elias M."/>
            <person name="Engstrom E.M."/>
            <person name="Estelle M."/>
            <person name="Feng L."/>
            <person name="Finet C."/>
            <person name="Floyd S.K."/>
            <person name="Frommer W.B."/>
            <person name="Fujita T."/>
            <person name="Gramzow L."/>
            <person name="Gutensohn M."/>
            <person name="Harholt J."/>
            <person name="Hattori M."/>
            <person name="Heyl A."/>
            <person name="Hirai T."/>
            <person name="Hiwatashi Y."/>
            <person name="Ishikawa M."/>
            <person name="Iwata M."/>
            <person name="Karol K.G."/>
            <person name="Koehler B."/>
            <person name="Kolukisaoglu U."/>
            <person name="Kubo M."/>
            <person name="Kurata T."/>
            <person name="Lalonde S."/>
            <person name="Li K."/>
            <person name="Li Y."/>
            <person name="Litt A."/>
            <person name="Lyons E."/>
            <person name="Manning G."/>
            <person name="Maruyama T."/>
            <person name="Michael T.P."/>
            <person name="Mikami K."/>
            <person name="Miyazaki S."/>
            <person name="Morinaga S."/>
            <person name="Murata T."/>
            <person name="Mueller-Roeber B."/>
            <person name="Nelson D.R."/>
            <person name="Obara M."/>
            <person name="Oguri Y."/>
            <person name="Olmstead R.G."/>
            <person name="Onodera N."/>
            <person name="Petersen B.L."/>
            <person name="Pils B."/>
            <person name="Prigge M."/>
            <person name="Rensing S.A."/>
            <person name="Riano-Pachon D.M."/>
            <person name="Roberts A.W."/>
            <person name="Sato Y."/>
            <person name="Scheller H.V."/>
            <person name="Schulz B."/>
            <person name="Schulz C."/>
            <person name="Shakirov E.V."/>
            <person name="Shibagaki N."/>
            <person name="Shinohara N."/>
            <person name="Shippen D.E."/>
            <person name="Soerensen I."/>
            <person name="Sotooka R."/>
            <person name="Sugimoto N."/>
            <person name="Sugita M."/>
            <person name="Sumikawa N."/>
            <person name="Tanurdzic M."/>
            <person name="Theissen G."/>
            <person name="Ulvskov P."/>
            <person name="Wakazuki S."/>
            <person name="Weng J.K."/>
            <person name="Willats W.W."/>
            <person name="Wipf D."/>
            <person name="Wolf P.G."/>
            <person name="Yang L."/>
            <person name="Zimmer A.D."/>
            <person name="Zhu Q."/>
            <person name="Mitros T."/>
            <person name="Hellsten U."/>
            <person name="Loque D."/>
            <person name="Otillar R."/>
            <person name="Salamov A."/>
            <person name="Schmutz J."/>
            <person name="Shapiro H."/>
            <person name="Lindquist E."/>
            <person name="Lucas S."/>
            <person name="Rokhsar D."/>
            <person name="Grigoriev I.V."/>
        </authorList>
    </citation>
    <scope>NUCLEOTIDE SEQUENCE [LARGE SCALE GENOMIC DNA]</scope>
</reference>
<dbReference type="Gramene" id="EFJ11305">
    <property type="protein sequence ID" value="EFJ11305"/>
    <property type="gene ID" value="SELMODRAFT_426492"/>
</dbReference>
<dbReference type="Proteomes" id="UP000001514">
    <property type="component" value="Unassembled WGS sequence"/>
</dbReference>